<organism evidence="11 12">
    <name type="scientific">Methylibium petroleiphilum (strain ATCC BAA-1232 / LMG 22953 / PM1)</name>
    <dbReference type="NCBI Taxonomy" id="420662"/>
    <lineage>
        <taxon>Bacteria</taxon>
        <taxon>Pseudomonadati</taxon>
        <taxon>Pseudomonadota</taxon>
        <taxon>Betaproteobacteria</taxon>
        <taxon>Burkholderiales</taxon>
        <taxon>Sphaerotilaceae</taxon>
        <taxon>Methylibium</taxon>
    </lineage>
</organism>
<feature type="domain" description="POTRA" evidence="10">
    <location>
        <begin position="48"/>
        <end position="115"/>
    </location>
</feature>
<dbReference type="PROSITE" id="PS51779">
    <property type="entry name" value="POTRA"/>
    <property type="match status" value="5"/>
</dbReference>
<evidence type="ECO:0000256" key="5">
    <source>
        <dbReference type="ARBA" id="ARBA00022737"/>
    </source>
</evidence>
<dbReference type="InterPro" id="IPR010827">
    <property type="entry name" value="BamA/TamA_POTRA"/>
</dbReference>
<protein>
    <recommendedName>
        <fullName evidence="8 9">Outer membrane protein assembly factor BamA</fullName>
    </recommendedName>
</protein>
<dbReference type="HOGENOM" id="CLU_007664_1_0_4"/>
<dbReference type="InterPro" id="IPR000184">
    <property type="entry name" value="Bac_surfAg_D15"/>
</dbReference>
<comment type="subunit">
    <text evidence="8">Part of the Bam complex.</text>
</comment>
<evidence type="ECO:0000256" key="3">
    <source>
        <dbReference type="ARBA" id="ARBA00022692"/>
    </source>
</evidence>
<dbReference type="STRING" id="420662.Mpe_A1971"/>
<evidence type="ECO:0000256" key="4">
    <source>
        <dbReference type="ARBA" id="ARBA00022729"/>
    </source>
</evidence>
<gene>
    <name evidence="8" type="primary">bamA</name>
    <name evidence="11" type="ordered locus">Mpe_A1971</name>
</gene>
<dbReference type="eggNOG" id="COG4775">
    <property type="taxonomic scope" value="Bacteria"/>
</dbReference>
<evidence type="ECO:0000256" key="6">
    <source>
        <dbReference type="ARBA" id="ARBA00023136"/>
    </source>
</evidence>
<dbReference type="PANTHER" id="PTHR12815:SF23">
    <property type="entry name" value="OUTER MEMBRANE PROTEIN ASSEMBLY FACTOR BAMA"/>
    <property type="match status" value="1"/>
</dbReference>
<evidence type="ECO:0000256" key="9">
    <source>
        <dbReference type="NCBIfam" id="TIGR03303"/>
    </source>
</evidence>
<proteinExistence type="inferred from homology"/>
<dbReference type="Pfam" id="PF07244">
    <property type="entry name" value="POTRA"/>
    <property type="match status" value="4"/>
</dbReference>
<dbReference type="Gene3D" id="3.10.20.310">
    <property type="entry name" value="membrane protein fhac"/>
    <property type="match status" value="5"/>
</dbReference>
<dbReference type="Pfam" id="PF01103">
    <property type="entry name" value="Omp85"/>
    <property type="match status" value="1"/>
</dbReference>
<evidence type="ECO:0000256" key="8">
    <source>
        <dbReference type="HAMAP-Rule" id="MF_01430"/>
    </source>
</evidence>
<keyword evidence="5 8" id="KW-0677">Repeat</keyword>
<keyword evidence="6 8" id="KW-0472">Membrane</keyword>
<feature type="domain" description="POTRA" evidence="10">
    <location>
        <begin position="371"/>
        <end position="445"/>
    </location>
</feature>
<dbReference type="Proteomes" id="UP000000366">
    <property type="component" value="Chromosome"/>
</dbReference>
<dbReference type="NCBIfam" id="TIGR03303">
    <property type="entry name" value="OM_YaeT"/>
    <property type="match status" value="1"/>
</dbReference>
<dbReference type="PANTHER" id="PTHR12815">
    <property type="entry name" value="SORTING AND ASSEMBLY MACHINERY SAMM50 PROTEIN FAMILY MEMBER"/>
    <property type="match status" value="1"/>
</dbReference>
<keyword evidence="7 8" id="KW-0998">Cell outer membrane</keyword>
<dbReference type="InterPro" id="IPR023707">
    <property type="entry name" value="OM_assembly_BamA"/>
</dbReference>
<dbReference type="FunFam" id="3.10.20.310:FF:000002">
    <property type="entry name" value="Outer membrane protein assembly factor BamA"/>
    <property type="match status" value="1"/>
</dbReference>
<dbReference type="PIRSF" id="PIRSF006076">
    <property type="entry name" value="OM_assembly_OMP85"/>
    <property type="match status" value="1"/>
</dbReference>
<evidence type="ECO:0000313" key="11">
    <source>
        <dbReference type="EMBL" id="ABM94929.1"/>
    </source>
</evidence>
<feature type="domain" description="POTRA" evidence="10">
    <location>
        <begin position="290"/>
        <end position="366"/>
    </location>
</feature>
<dbReference type="GO" id="GO:0043165">
    <property type="term" value="P:Gram-negative-bacterium-type cell outer membrane assembly"/>
    <property type="evidence" value="ECO:0007669"/>
    <property type="project" value="UniProtKB-UniRule"/>
</dbReference>
<feature type="domain" description="POTRA" evidence="10">
    <location>
        <begin position="116"/>
        <end position="196"/>
    </location>
</feature>
<comment type="subcellular location">
    <subcellularLocation>
        <location evidence="8">Cell outer membrane</location>
    </subcellularLocation>
    <subcellularLocation>
        <location evidence="1">Membrane</location>
    </subcellularLocation>
</comment>
<evidence type="ECO:0000259" key="10">
    <source>
        <dbReference type="PROSITE" id="PS51779"/>
    </source>
</evidence>
<dbReference type="KEGG" id="mpt:Mpe_A1971"/>
<dbReference type="GO" id="GO:0009279">
    <property type="term" value="C:cell outer membrane"/>
    <property type="evidence" value="ECO:0007669"/>
    <property type="project" value="UniProtKB-SubCell"/>
</dbReference>
<keyword evidence="2 8" id="KW-1134">Transmembrane beta strand</keyword>
<keyword evidence="12" id="KW-1185">Reference proteome</keyword>
<dbReference type="AlphaFoldDB" id="A2SH90"/>
<accession>A2SH90</accession>
<feature type="domain" description="POTRA" evidence="10">
    <location>
        <begin position="199"/>
        <end position="287"/>
    </location>
</feature>
<evidence type="ECO:0000313" key="12">
    <source>
        <dbReference type="Proteomes" id="UP000000366"/>
    </source>
</evidence>
<name>A2SH90_METPP</name>
<dbReference type="HAMAP" id="MF_01430">
    <property type="entry name" value="OM_assembly_BamA"/>
    <property type="match status" value="1"/>
</dbReference>
<keyword evidence="3 8" id="KW-0812">Transmembrane</keyword>
<dbReference type="InterPro" id="IPR034746">
    <property type="entry name" value="POTRA"/>
</dbReference>
<comment type="similarity">
    <text evidence="8">Belongs to the BamA family.</text>
</comment>
<evidence type="ECO:0000256" key="2">
    <source>
        <dbReference type="ARBA" id="ARBA00022452"/>
    </source>
</evidence>
<evidence type="ECO:0000256" key="1">
    <source>
        <dbReference type="ARBA" id="ARBA00004370"/>
    </source>
</evidence>
<dbReference type="InterPro" id="IPR039910">
    <property type="entry name" value="D15-like"/>
</dbReference>
<reference evidence="11 12" key="1">
    <citation type="journal article" date="2007" name="J. Bacteriol.">
        <title>Whole-genome analysis of the methyl tert-butyl ether-degrading beta-proteobacterium Methylibium petroleiphilum PM1.</title>
        <authorList>
            <person name="Kane S.R."/>
            <person name="Chakicherla A.Y."/>
            <person name="Chain P.S.G."/>
            <person name="Schmidt R."/>
            <person name="Shin M.W."/>
            <person name="Legler T.C."/>
            <person name="Scow K.M."/>
            <person name="Larimer F.W."/>
            <person name="Lucas S.M."/>
            <person name="Richardson P.M."/>
            <person name="Hristova K.R."/>
        </authorList>
    </citation>
    <scope>NUCLEOTIDE SEQUENCE [LARGE SCALE GENOMIC DNA]</scope>
    <source>
        <strain evidence="12">ATCC BAA-1232 / LMG 22953 / PM1</strain>
    </source>
</reference>
<comment type="function">
    <text evidence="8">Part of the outer membrane protein assembly complex, which is involved in assembly and insertion of beta-barrel proteins into the outer membrane.</text>
</comment>
<dbReference type="Gene3D" id="2.40.160.50">
    <property type="entry name" value="membrane protein fhac: a member of the omp85/tpsb transporter family"/>
    <property type="match status" value="1"/>
</dbReference>
<dbReference type="GO" id="GO:0051205">
    <property type="term" value="P:protein insertion into membrane"/>
    <property type="evidence" value="ECO:0007669"/>
    <property type="project" value="UniProtKB-UniRule"/>
</dbReference>
<sequence length="781" mass="86568">MAFSRALLLSTVRPSLSLATPSALRPSILAAALAVAMHAAPVWAVEPFVLKDIRVEGLQRADAGTIFGALPFRIGDTYSDEKGAAALRALFATGLFKDVRLDVDNDVVVVIVEERPIISSVTFVGLKEFDKDALTKSLKDVGIGEGQPFDRALADRAEQELKRQYLTRSLYGAEVVTTITPVERNRVNVTFTVSEGEVAKISDIRITGNKVFSESTLLGQFELTTGGWLTWYTKTDRYSRTKLNADLETLRAYYLNRGYLEFTVDSTQVAISPDKQNISITINVTEGQPYTVTAVRLEGEYLGKEDDFKALVAIKPGEAYRAETVAETTRRFTEMYGAFGYAFARVEPRTEIDRATGRVEVVLVGEPSRRVYVRRVNVAGNTRTRDEVVRREFRQFESSWYDGRRIKLSRDRVDRLGYFSEVTIDTAEVPGAQDQVDITAQVVEKPTGNLQLGAGFSSAEKVSLTFGIRQDNIFGSGNYLGFEVNTSRYNRNIVVSTVDPYFTVDGISRAIDVFYRTARPINSQGEDYKLVTQGGAIRFGVPFSEFDTVFFGAGWERTQIEAGVSIPNSYFLYREAFGDTTDSLPLTLGWQRDGRDSALVPTSGLYQRLNAEWSVALDTRYLRTNYQIQQWIPLSKKYTLGLNAEAGWGKGFGGRPYPIFKNFYGGGLGSVRGFDQSSLGPIDVTGAYIGGNRKLNLNAEFYVPVPGSGNDRTLRLFGYLDAGNVWGEDEKLSLGDLRAAAGIGLSWVSPVGPLKISYGQPVRKFAQDRIQKLQFQIGTAF</sequence>
<evidence type="ECO:0000256" key="7">
    <source>
        <dbReference type="ARBA" id="ARBA00023237"/>
    </source>
</evidence>
<dbReference type="EMBL" id="CP000555">
    <property type="protein sequence ID" value="ABM94929.1"/>
    <property type="molecule type" value="Genomic_DNA"/>
</dbReference>
<keyword evidence="4 8" id="KW-0732">Signal</keyword>